<dbReference type="Proteomes" id="UP001249851">
    <property type="component" value="Unassembled WGS sequence"/>
</dbReference>
<comment type="caution">
    <text evidence="1">The sequence shown here is derived from an EMBL/GenBank/DDBJ whole genome shotgun (WGS) entry which is preliminary data.</text>
</comment>
<proteinExistence type="predicted"/>
<accession>A0AAD9V4H5</accession>
<name>A0AAD9V4H5_ACRCE</name>
<dbReference type="EMBL" id="JARQWQ010000036">
    <property type="protein sequence ID" value="KAK2560405.1"/>
    <property type="molecule type" value="Genomic_DNA"/>
</dbReference>
<evidence type="ECO:0000313" key="2">
    <source>
        <dbReference type="Proteomes" id="UP001249851"/>
    </source>
</evidence>
<reference evidence="1" key="1">
    <citation type="journal article" date="2023" name="G3 (Bethesda)">
        <title>Whole genome assembly and annotation of the endangered Caribbean coral Acropora cervicornis.</title>
        <authorList>
            <person name="Selwyn J.D."/>
            <person name="Vollmer S.V."/>
        </authorList>
    </citation>
    <scope>NUCLEOTIDE SEQUENCE</scope>
    <source>
        <strain evidence="1">K2</strain>
    </source>
</reference>
<reference evidence="1" key="2">
    <citation type="journal article" date="2023" name="Science">
        <title>Genomic signatures of disease resistance in endangered staghorn corals.</title>
        <authorList>
            <person name="Vollmer S.V."/>
            <person name="Selwyn J.D."/>
            <person name="Despard B.A."/>
            <person name="Roesel C.L."/>
        </authorList>
    </citation>
    <scope>NUCLEOTIDE SEQUENCE</scope>
    <source>
        <strain evidence="1">K2</strain>
    </source>
</reference>
<organism evidence="1 2">
    <name type="scientific">Acropora cervicornis</name>
    <name type="common">Staghorn coral</name>
    <dbReference type="NCBI Taxonomy" id="6130"/>
    <lineage>
        <taxon>Eukaryota</taxon>
        <taxon>Metazoa</taxon>
        <taxon>Cnidaria</taxon>
        <taxon>Anthozoa</taxon>
        <taxon>Hexacorallia</taxon>
        <taxon>Scleractinia</taxon>
        <taxon>Astrocoeniina</taxon>
        <taxon>Acroporidae</taxon>
        <taxon>Acropora</taxon>
    </lineage>
</organism>
<evidence type="ECO:0000313" key="1">
    <source>
        <dbReference type="EMBL" id="KAK2560405.1"/>
    </source>
</evidence>
<dbReference type="InterPro" id="IPR011992">
    <property type="entry name" value="EF-hand-dom_pair"/>
</dbReference>
<keyword evidence="2" id="KW-1185">Reference proteome</keyword>
<dbReference type="AlphaFoldDB" id="A0AAD9V4H5"/>
<protein>
    <submittedName>
        <fullName evidence="1">Uncharacterized protein</fullName>
    </submittedName>
</protein>
<dbReference type="SUPFAM" id="SSF47473">
    <property type="entry name" value="EF-hand"/>
    <property type="match status" value="1"/>
</dbReference>
<sequence length="165" mass="18874">MASSSSERNEKEEEILSTYLRLNNITSQEISASELQTIYYNLRPGNSISLRQVLAAIQTTCFCDLCLRDEVIDVLNEIDRRSFLMQGLKWEFEMLDGENQGTITEEQACFLLKAVHGNYAKKNTREFLSSRPIPGSRVSLQELEIWLCNPCDLELSDESDLDVKI</sequence>
<gene>
    <name evidence="1" type="ORF">P5673_016745</name>
</gene>